<comment type="subcellular location">
    <subcellularLocation>
        <location evidence="1">Cell envelope</location>
    </subcellularLocation>
</comment>
<dbReference type="PROSITE" id="PS51352">
    <property type="entry name" value="THIOREDOXIN_2"/>
    <property type="match status" value="1"/>
</dbReference>
<feature type="transmembrane region" description="Helical" evidence="5">
    <location>
        <begin position="16"/>
        <end position="33"/>
    </location>
</feature>
<accession>A0A838Y3Y1</accession>
<dbReference type="InterPro" id="IPR013766">
    <property type="entry name" value="Thioredoxin_domain"/>
</dbReference>
<dbReference type="Proteomes" id="UP000559404">
    <property type="component" value="Unassembled WGS sequence"/>
</dbReference>
<dbReference type="InterPro" id="IPR001640">
    <property type="entry name" value="Lgt"/>
</dbReference>
<dbReference type="RefSeq" id="WP_181761872.1">
    <property type="nucleotide sequence ID" value="NZ_BMCR01000001.1"/>
</dbReference>
<dbReference type="EMBL" id="JACEON010000022">
    <property type="protein sequence ID" value="MBA4613673.1"/>
    <property type="molecule type" value="Genomic_DNA"/>
</dbReference>
<dbReference type="GO" id="GO:0030313">
    <property type="term" value="C:cell envelope"/>
    <property type="evidence" value="ECO:0007669"/>
    <property type="project" value="UniProtKB-SubCell"/>
</dbReference>
<dbReference type="Pfam" id="PF08534">
    <property type="entry name" value="Redoxin"/>
    <property type="match status" value="1"/>
</dbReference>
<dbReference type="PROSITE" id="PS00194">
    <property type="entry name" value="THIOREDOXIN_1"/>
    <property type="match status" value="1"/>
</dbReference>
<evidence type="ECO:0000256" key="1">
    <source>
        <dbReference type="ARBA" id="ARBA00004196"/>
    </source>
</evidence>
<dbReference type="Pfam" id="PF01790">
    <property type="entry name" value="LGT"/>
    <property type="match status" value="1"/>
</dbReference>
<feature type="transmembrane region" description="Helical" evidence="5">
    <location>
        <begin position="106"/>
        <end position="125"/>
    </location>
</feature>
<dbReference type="InterPro" id="IPR036249">
    <property type="entry name" value="Thioredoxin-like_sf"/>
</dbReference>
<dbReference type="AlphaFoldDB" id="A0A838Y3Y1"/>
<dbReference type="PANTHER" id="PTHR42852">
    <property type="entry name" value="THIOL:DISULFIDE INTERCHANGE PROTEIN DSBE"/>
    <property type="match status" value="1"/>
</dbReference>
<dbReference type="InterPro" id="IPR050553">
    <property type="entry name" value="Thioredoxin_ResA/DsbE_sf"/>
</dbReference>
<comment type="caution">
    <text evidence="7">The sequence shown here is derived from an EMBL/GenBank/DDBJ whole genome shotgun (WGS) entry which is preliminary data.</text>
</comment>
<dbReference type="GO" id="GO:0042158">
    <property type="term" value="P:lipoprotein biosynthetic process"/>
    <property type="evidence" value="ECO:0007669"/>
    <property type="project" value="InterPro"/>
</dbReference>
<dbReference type="GO" id="GO:0015036">
    <property type="term" value="F:disulfide oxidoreductase activity"/>
    <property type="evidence" value="ECO:0007669"/>
    <property type="project" value="UniProtKB-ARBA"/>
</dbReference>
<evidence type="ECO:0000259" key="6">
    <source>
        <dbReference type="PROSITE" id="PS51352"/>
    </source>
</evidence>
<evidence type="ECO:0000256" key="4">
    <source>
        <dbReference type="ARBA" id="ARBA00023284"/>
    </source>
</evidence>
<dbReference type="GO" id="GO:0008961">
    <property type="term" value="F:phosphatidylglycerol-prolipoprotein diacylglyceryl transferase activity"/>
    <property type="evidence" value="ECO:0007669"/>
    <property type="project" value="InterPro"/>
</dbReference>
<name>A0A838Y3Y1_9HYPH</name>
<dbReference type="PANTHER" id="PTHR42852:SF6">
    <property type="entry name" value="THIOL:DISULFIDE INTERCHANGE PROTEIN DSBE"/>
    <property type="match status" value="1"/>
</dbReference>
<feature type="transmembrane region" description="Helical" evidence="5">
    <location>
        <begin position="76"/>
        <end position="99"/>
    </location>
</feature>
<keyword evidence="2" id="KW-0201">Cytochrome c-type biogenesis</keyword>
<evidence type="ECO:0000256" key="2">
    <source>
        <dbReference type="ARBA" id="ARBA00022748"/>
    </source>
</evidence>
<sequence length="267" mass="28774">MGAVSLGPLVFSADRFAAILGLAVFFIAASILARKVDPRFNTWSWRTFVAALIAGRLGHVALYWQNFSAEPLRVFALWEGGFFWPPAAAAVILMMLFGLKTTPLRLWATAPLAAALMTANIAWQLTGATPATPLPEGAFKTLAGPVHDFAQPTGRPMVINLWASWCPPCRREMPMMAEVAGEVEGVDFIFANQGEDGGTVNAYLAGEGLTLRTVLIDGFSDLSRHYGAPGLPATLFIGADGKVRDTHLGEISREIFQSNIQRLTAAQ</sequence>
<gene>
    <name evidence="7" type="ORF">H1W37_18600</name>
</gene>
<proteinExistence type="predicted"/>
<reference evidence="7 8" key="1">
    <citation type="submission" date="2020-07" db="EMBL/GenBank/DDBJ databases">
        <authorList>
            <person name="Li M."/>
        </authorList>
    </citation>
    <scope>NUCLEOTIDE SEQUENCE [LARGE SCALE GENOMIC DNA]</scope>
    <source>
        <strain evidence="7 8">DSM 23284</strain>
    </source>
</reference>
<dbReference type="SUPFAM" id="SSF52833">
    <property type="entry name" value="Thioredoxin-like"/>
    <property type="match status" value="1"/>
</dbReference>
<dbReference type="CDD" id="cd02966">
    <property type="entry name" value="TlpA_like_family"/>
    <property type="match status" value="1"/>
</dbReference>
<feature type="transmembrane region" description="Helical" evidence="5">
    <location>
        <begin position="45"/>
        <end position="64"/>
    </location>
</feature>
<dbReference type="InterPro" id="IPR017937">
    <property type="entry name" value="Thioredoxin_CS"/>
</dbReference>
<keyword evidence="3" id="KW-1015">Disulfide bond</keyword>
<evidence type="ECO:0000313" key="8">
    <source>
        <dbReference type="Proteomes" id="UP000559404"/>
    </source>
</evidence>
<evidence type="ECO:0000256" key="5">
    <source>
        <dbReference type="SAM" id="Phobius"/>
    </source>
</evidence>
<dbReference type="GO" id="GO:0017004">
    <property type="term" value="P:cytochrome complex assembly"/>
    <property type="evidence" value="ECO:0007669"/>
    <property type="project" value="UniProtKB-KW"/>
</dbReference>
<dbReference type="GO" id="GO:0005886">
    <property type="term" value="C:plasma membrane"/>
    <property type="evidence" value="ECO:0007669"/>
    <property type="project" value="InterPro"/>
</dbReference>
<keyword evidence="4" id="KW-0676">Redox-active center</keyword>
<evidence type="ECO:0000313" key="7">
    <source>
        <dbReference type="EMBL" id="MBA4613673.1"/>
    </source>
</evidence>
<protein>
    <submittedName>
        <fullName evidence="7">TlpA family protein disulfide reductase</fullName>
    </submittedName>
</protein>
<feature type="domain" description="Thioredoxin" evidence="6">
    <location>
        <begin position="128"/>
        <end position="265"/>
    </location>
</feature>
<keyword evidence="8" id="KW-1185">Reference proteome</keyword>
<keyword evidence="5" id="KW-1133">Transmembrane helix</keyword>
<dbReference type="Gene3D" id="3.40.30.10">
    <property type="entry name" value="Glutaredoxin"/>
    <property type="match status" value="1"/>
</dbReference>
<evidence type="ECO:0000256" key="3">
    <source>
        <dbReference type="ARBA" id="ARBA00023157"/>
    </source>
</evidence>
<keyword evidence="5" id="KW-0812">Transmembrane</keyword>
<dbReference type="InterPro" id="IPR013740">
    <property type="entry name" value="Redoxin"/>
</dbReference>
<organism evidence="7 8">
    <name type="scientific">Stappia taiwanensis</name>
    <dbReference type="NCBI Taxonomy" id="992267"/>
    <lineage>
        <taxon>Bacteria</taxon>
        <taxon>Pseudomonadati</taxon>
        <taxon>Pseudomonadota</taxon>
        <taxon>Alphaproteobacteria</taxon>
        <taxon>Hyphomicrobiales</taxon>
        <taxon>Stappiaceae</taxon>
        <taxon>Stappia</taxon>
    </lineage>
</organism>
<keyword evidence="5" id="KW-0472">Membrane</keyword>
<reference evidence="7 8" key="2">
    <citation type="submission" date="2020-08" db="EMBL/GenBank/DDBJ databases">
        <title>Stappia taiwanensis sp. nov., isolated from a coastal thermal spring.</title>
        <authorList>
            <person name="Kampfer P."/>
        </authorList>
    </citation>
    <scope>NUCLEOTIDE SEQUENCE [LARGE SCALE GENOMIC DNA]</scope>
    <source>
        <strain evidence="7 8">DSM 23284</strain>
    </source>
</reference>